<evidence type="ECO:0000256" key="9">
    <source>
        <dbReference type="ARBA" id="ARBA00023136"/>
    </source>
</evidence>
<evidence type="ECO:0000256" key="1">
    <source>
        <dbReference type="ARBA" id="ARBA00004572"/>
    </source>
</evidence>
<dbReference type="GeneID" id="24918246"/>
<reference evidence="10" key="1">
    <citation type="submission" date="2010-02" db="EMBL/GenBank/DDBJ databases">
        <title>Sequencing and annotation of the Blastocystis hominis genome.</title>
        <authorList>
            <person name="Wincker P."/>
        </authorList>
    </citation>
    <scope>NUCLEOTIDE SEQUENCE</scope>
    <source>
        <strain evidence="10">Singapore isolate B</strain>
    </source>
</reference>
<evidence type="ECO:0000256" key="2">
    <source>
        <dbReference type="ARBA" id="ARBA00010917"/>
    </source>
</evidence>
<evidence type="ECO:0000256" key="8">
    <source>
        <dbReference type="ARBA" id="ARBA00023128"/>
    </source>
</evidence>
<name>D8LYL4_BLAHO</name>
<protein>
    <recommendedName>
        <fullName evidence="12">Mitochondrial import receptor subunit TOM7 homolog</fullName>
    </recommendedName>
</protein>
<dbReference type="AlphaFoldDB" id="D8LYL4"/>
<keyword evidence="9" id="KW-0472">Membrane</keyword>
<keyword evidence="11" id="KW-1185">Reference proteome</keyword>
<accession>D8LYL4</accession>
<evidence type="ECO:0008006" key="12">
    <source>
        <dbReference type="Google" id="ProtNLM"/>
    </source>
</evidence>
<dbReference type="InterPro" id="IPR012621">
    <property type="entry name" value="Tom7"/>
</dbReference>
<comment type="similarity">
    <text evidence="2">Belongs to the Tom7 family.</text>
</comment>
<sequence>MRLYTKGTEIAKTLFRWGYIPFVIYLGVKTPFPVTVRDFLPM</sequence>
<evidence type="ECO:0000256" key="5">
    <source>
        <dbReference type="ARBA" id="ARBA00022787"/>
    </source>
</evidence>
<dbReference type="RefSeq" id="XP_012894717.1">
    <property type="nucleotide sequence ID" value="XM_013039263.1"/>
</dbReference>
<dbReference type="OrthoDB" id="284357at2759"/>
<gene>
    <name evidence="10" type="ORF">GSBLH_T00000960001</name>
</gene>
<evidence type="ECO:0000256" key="6">
    <source>
        <dbReference type="ARBA" id="ARBA00022927"/>
    </source>
</evidence>
<organism evidence="10">
    <name type="scientific">Blastocystis hominis</name>
    <dbReference type="NCBI Taxonomy" id="12968"/>
    <lineage>
        <taxon>Eukaryota</taxon>
        <taxon>Sar</taxon>
        <taxon>Stramenopiles</taxon>
        <taxon>Bigyra</taxon>
        <taxon>Opalozoa</taxon>
        <taxon>Opalinata</taxon>
        <taxon>Blastocystidae</taxon>
        <taxon>Blastocystis</taxon>
    </lineage>
</organism>
<dbReference type="Proteomes" id="UP000008312">
    <property type="component" value="Unassembled WGS sequence"/>
</dbReference>
<proteinExistence type="inferred from homology"/>
<keyword evidence="6" id="KW-0653">Protein transport</keyword>
<comment type="subcellular location">
    <subcellularLocation>
        <location evidence="1">Mitochondrion outer membrane</location>
        <topology evidence="1">Single-pass membrane protein</topology>
    </subcellularLocation>
</comment>
<evidence type="ECO:0000256" key="3">
    <source>
        <dbReference type="ARBA" id="ARBA00022448"/>
    </source>
</evidence>
<dbReference type="GO" id="GO:0005742">
    <property type="term" value="C:mitochondrial outer membrane translocase complex"/>
    <property type="evidence" value="ECO:0007669"/>
    <property type="project" value="InterPro"/>
</dbReference>
<dbReference type="InParanoid" id="D8LYL4"/>
<evidence type="ECO:0000313" key="10">
    <source>
        <dbReference type="EMBL" id="CBK20669.2"/>
    </source>
</evidence>
<dbReference type="GO" id="GO:0030150">
    <property type="term" value="P:protein import into mitochondrial matrix"/>
    <property type="evidence" value="ECO:0007669"/>
    <property type="project" value="InterPro"/>
</dbReference>
<evidence type="ECO:0000256" key="4">
    <source>
        <dbReference type="ARBA" id="ARBA00022692"/>
    </source>
</evidence>
<keyword evidence="8" id="KW-0496">Mitochondrion</keyword>
<dbReference type="EMBL" id="FN668639">
    <property type="protein sequence ID" value="CBK20669.2"/>
    <property type="molecule type" value="Genomic_DNA"/>
</dbReference>
<evidence type="ECO:0000256" key="7">
    <source>
        <dbReference type="ARBA" id="ARBA00022989"/>
    </source>
</evidence>
<keyword evidence="5" id="KW-1000">Mitochondrion outer membrane</keyword>
<keyword evidence="3" id="KW-0813">Transport</keyword>
<evidence type="ECO:0000313" key="11">
    <source>
        <dbReference type="Proteomes" id="UP000008312"/>
    </source>
</evidence>
<dbReference type="Pfam" id="PF08038">
    <property type="entry name" value="Tom7"/>
    <property type="match status" value="1"/>
</dbReference>
<keyword evidence="7" id="KW-1133">Transmembrane helix</keyword>
<keyword evidence="4" id="KW-0812">Transmembrane</keyword>